<dbReference type="Proteomes" id="UP000295188">
    <property type="component" value="Unassembled WGS sequence"/>
</dbReference>
<protein>
    <recommendedName>
        <fullName evidence="6">Ribosomal processing cysteine protease Prp</fullName>
    </recommendedName>
</protein>
<evidence type="ECO:0000313" key="7">
    <source>
        <dbReference type="EMBL" id="TCS75813.1"/>
    </source>
</evidence>
<comment type="similarity">
    <text evidence="5">Belongs to the Prp family.</text>
</comment>
<comment type="caution">
    <text evidence="7">The sequence shown here is derived from an EMBL/GenBank/DDBJ whole genome shotgun (WGS) entry which is preliminary data.</text>
</comment>
<dbReference type="AlphaFoldDB" id="A0A4R3K1V9"/>
<dbReference type="EMBL" id="SMAA01000027">
    <property type="protein sequence ID" value="TCS75813.1"/>
    <property type="molecule type" value="Genomic_DNA"/>
</dbReference>
<evidence type="ECO:0000256" key="5">
    <source>
        <dbReference type="ARBA" id="ARBA00044503"/>
    </source>
</evidence>
<keyword evidence="1" id="KW-0690">Ribosome biogenesis</keyword>
<dbReference type="PANTHER" id="PTHR39178">
    <property type="entry name" value="HYPOTHETICAL RIBOSOME-ASSOCIATED PROTEIN"/>
    <property type="match status" value="1"/>
</dbReference>
<evidence type="ECO:0000256" key="2">
    <source>
        <dbReference type="ARBA" id="ARBA00022670"/>
    </source>
</evidence>
<keyword evidence="4" id="KW-0788">Thiol protease</keyword>
<evidence type="ECO:0000256" key="3">
    <source>
        <dbReference type="ARBA" id="ARBA00022801"/>
    </source>
</evidence>
<dbReference type="Gene3D" id="3.30.70.1490">
    <property type="entry name" value="Cysteine protease Prp"/>
    <property type="match status" value="1"/>
</dbReference>
<reference evidence="7 8" key="1">
    <citation type="submission" date="2019-03" db="EMBL/GenBank/DDBJ databases">
        <title>Genomic Encyclopedia of Type Strains, Phase IV (KMG-IV): sequencing the most valuable type-strain genomes for metagenomic binning, comparative biology and taxonomic classification.</title>
        <authorList>
            <person name="Goeker M."/>
        </authorList>
    </citation>
    <scope>NUCLEOTIDE SEQUENCE [LARGE SCALE GENOMIC DNA]</scope>
    <source>
        <strain evidence="7 8">DSM 20467</strain>
    </source>
</reference>
<organism evidence="7 8">
    <name type="scientific">Pectinatus cerevisiiphilus</name>
    <dbReference type="NCBI Taxonomy" id="86956"/>
    <lineage>
        <taxon>Bacteria</taxon>
        <taxon>Bacillati</taxon>
        <taxon>Bacillota</taxon>
        <taxon>Negativicutes</taxon>
        <taxon>Selenomonadales</taxon>
        <taxon>Selenomonadaceae</taxon>
        <taxon>Pectinatus</taxon>
    </lineage>
</organism>
<dbReference type="GO" id="GO:0008234">
    <property type="term" value="F:cysteine-type peptidase activity"/>
    <property type="evidence" value="ECO:0007669"/>
    <property type="project" value="UniProtKB-KW"/>
</dbReference>
<evidence type="ECO:0000256" key="1">
    <source>
        <dbReference type="ARBA" id="ARBA00022517"/>
    </source>
</evidence>
<dbReference type="InterPro" id="IPR036764">
    <property type="entry name" value="Peptidase_Prp_sf"/>
</dbReference>
<gene>
    <name evidence="7" type="ORF">EDC37_12712</name>
</gene>
<name>A0A4R3K1V9_9FIRM</name>
<keyword evidence="8" id="KW-1185">Reference proteome</keyword>
<dbReference type="InterPro" id="IPR007422">
    <property type="entry name" value="Peptidase_Prp"/>
</dbReference>
<dbReference type="SUPFAM" id="SSF118010">
    <property type="entry name" value="TM1457-like"/>
    <property type="match status" value="1"/>
</dbReference>
<dbReference type="GO" id="GO:0042254">
    <property type="term" value="P:ribosome biogenesis"/>
    <property type="evidence" value="ECO:0007669"/>
    <property type="project" value="UniProtKB-KW"/>
</dbReference>
<keyword evidence="3" id="KW-0378">Hydrolase</keyword>
<dbReference type="RefSeq" id="WP_132551582.1">
    <property type="nucleotide sequence ID" value="NZ_SMAA01000027.1"/>
</dbReference>
<dbReference type="PANTHER" id="PTHR39178:SF1">
    <property type="entry name" value="RIBOSOMAL-PROCESSING CYSTEINE PROTEASE PRP"/>
    <property type="match status" value="1"/>
</dbReference>
<dbReference type="GO" id="GO:0006508">
    <property type="term" value="P:proteolysis"/>
    <property type="evidence" value="ECO:0007669"/>
    <property type="project" value="UniProtKB-KW"/>
</dbReference>
<dbReference type="OrthoDB" id="48998at2"/>
<sequence>MIKITVIRNSAEKVMGLLIKGHSGTGAYGSDIVCAAVSALAQSVILSLTEHVKSKTDFDIRPGYLYLTLQDQPTEITEAVFSVALLGFREIKRNNPKNVTISNSRG</sequence>
<evidence type="ECO:0000256" key="4">
    <source>
        <dbReference type="ARBA" id="ARBA00022807"/>
    </source>
</evidence>
<proteinExistence type="inferred from homology"/>
<keyword evidence="2" id="KW-0645">Protease</keyword>
<evidence type="ECO:0000256" key="6">
    <source>
        <dbReference type="ARBA" id="ARBA00044538"/>
    </source>
</evidence>
<dbReference type="Pfam" id="PF04327">
    <property type="entry name" value="Peptidase_Prp"/>
    <property type="match status" value="1"/>
</dbReference>
<accession>A0A4R3K1V9</accession>
<evidence type="ECO:0000313" key="8">
    <source>
        <dbReference type="Proteomes" id="UP000295188"/>
    </source>
</evidence>
<dbReference type="CDD" id="cd16332">
    <property type="entry name" value="Prp-like"/>
    <property type="match status" value="1"/>
</dbReference>